<keyword evidence="3" id="KW-1185">Reference proteome</keyword>
<reference evidence="2 3" key="1">
    <citation type="submission" date="2023-04" db="EMBL/GenBank/DDBJ databases">
        <authorList>
            <person name="Hsu D."/>
        </authorList>
    </citation>
    <scope>NUCLEOTIDE SEQUENCE [LARGE SCALE GENOMIC DNA]</scope>
    <source>
        <strain evidence="2 3">MK1</strain>
    </source>
</reference>
<dbReference type="KEGG" id="dbc:MFMK1_000651"/>
<dbReference type="AlphaFoldDB" id="A0AAU0UII7"/>
<evidence type="ECO:0000313" key="2">
    <source>
        <dbReference type="EMBL" id="WRO20861.1"/>
    </source>
</evidence>
<dbReference type="Proteomes" id="UP001329915">
    <property type="component" value="Chromosome"/>
</dbReference>
<accession>A0AAU0UII7</accession>
<dbReference type="PANTHER" id="PTHR43449">
    <property type="entry name" value="NUCLEOTIDYLTRANSFERASE"/>
    <property type="match status" value="1"/>
</dbReference>
<protein>
    <submittedName>
        <fullName evidence="2">Nucleotidyltransferase domain-containing protein</fullName>
    </submittedName>
</protein>
<evidence type="ECO:0000259" key="1">
    <source>
        <dbReference type="Pfam" id="PF18765"/>
    </source>
</evidence>
<evidence type="ECO:0000313" key="3">
    <source>
        <dbReference type="Proteomes" id="UP001329915"/>
    </source>
</evidence>
<dbReference type="InterPro" id="IPR043519">
    <property type="entry name" value="NT_sf"/>
</dbReference>
<dbReference type="Pfam" id="PF18765">
    <property type="entry name" value="Polbeta"/>
    <property type="match status" value="1"/>
</dbReference>
<dbReference type="RefSeq" id="WP_366923739.1">
    <property type="nucleotide sequence ID" value="NZ_CP121694.1"/>
</dbReference>
<dbReference type="PANTHER" id="PTHR43449:SF1">
    <property type="entry name" value="POLYMERASE BETA NUCLEOTIDYLTRANSFERASE DOMAIN-CONTAINING PROTEIN"/>
    <property type="match status" value="1"/>
</dbReference>
<dbReference type="InterPro" id="IPR041633">
    <property type="entry name" value="Polbeta"/>
</dbReference>
<feature type="domain" description="Polymerase beta nucleotidyltransferase" evidence="1">
    <location>
        <begin position="2"/>
        <end position="78"/>
    </location>
</feature>
<proteinExistence type="predicted"/>
<dbReference type="EMBL" id="CP121694">
    <property type="protein sequence ID" value="WRO20861.1"/>
    <property type="molecule type" value="Genomic_DNA"/>
</dbReference>
<dbReference type="CDD" id="cd05403">
    <property type="entry name" value="NT_KNTase_like"/>
    <property type="match status" value="1"/>
</dbReference>
<name>A0AAU0UII7_9FIRM</name>
<organism evidence="2 3">
    <name type="scientific">Metallumcola ferriviriculae</name>
    <dbReference type="NCBI Taxonomy" id="3039180"/>
    <lineage>
        <taxon>Bacteria</taxon>
        <taxon>Bacillati</taxon>
        <taxon>Bacillota</taxon>
        <taxon>Clostridia</taxon>
        <taxon>Neomoorellales</taxon>
        <taxon>Desulfitibacteraceae</taxon>
        <taxon>Metallumcola</taxon>
    </lineage>
</organism>
<gene>
    <name evidence="2" type="ORF">MFMK1_000651</name>
</gene>
<dbReference type="Gene3D" id="3.30.460.10">
    <property type="entry name" value="Beta Polymerase, domain 2"/>
    <property type="match status" value="1"/>
</dbReference>
<sequence>MNISAAYVYGSYIRGNFDEDSDIDIAVVSDEFTGDVIDDRFRLMKFRRKVDIRIEPHPFSLIDFNDNPLSKGILQDGVKLK</sequence>
<dbReference type="SUPFAM" id="SSF81301">
    <property type="entry name" value="Nucleotidyltransferase"/>
    <property type="match status" value="1"/>
</dbReference>